<sequence length="438" mass="47606">MPKMQHFGWFFSRGFGPQGWGRDYQRWNYDWTSPGLYQQSAQALEQAGIELVIVEDALSLGNPSTLDLRVREAYGGPKLDPLLLAPYLFAATSRIGITPTINPIATPPYTAARQVASLAHLSDQRFGINVVTDVGSSRHFGQQPISHDAAYDRASEWTDVLRQLWHSWGEGALIADPESGRFADGELMNAFHHSGAYFDVTGPLNALPLPTDPVVVSPGSSPRGIEYAGTHSDVQLAAAPLTVESIRAYRAKVHDAALLHGRKPDDIRILFVFQPEVVASVDDAERIVAASRTPSDDVLRKVAAAQSSDLETDLTTLDLDSPLDPAVFADHVSQGSIKRLLGRFDSFADAPLRDILAAKARKGRISDGTGFVGTAEEVADFVEMLGDEADNDGFILNGDLHPVGVHAQLAGLVPTLRRRGLLRDHLSDGGLRENLFDF</sequence>
<dbReference type="PANTHER" id="PTHR30011:SF16">
    <property type="entry name" value="C2H2 FINGER DOMAIN TRANSCRIPTION FACTOR (EUROFUNG)-RELATED"/>
    <property type="match status" value="1"/>
</dbReference>
<dbReference type="InterPro" id="IPR036661">
    <property type="entry name" value="Luciferase-like_sf"/>
</dbReference>
<feature type="binding site" evidence="6">
    <location>
        <position position="56"/>
    </location>
    <ligand>
        <name>FMN</name>
        <dbReference type="ChEBI" id="CHEBI:58210"/>
    </ligand>
</feature>
<evidence type="ECO:0000313" key="8">
    <source>
        <dbReference type="EMBL" id="QHC00608.1"/>
    </source>
</evidence>
<dbReference type="SUPFAM" id="SSF51679">
    <property type="entry name" value="Bacterial luciferase-like"/>
    <property type="match status" value="1"/>
</dbReference>
<dbReference type="AlphaFoldDB" id="A0A7L4YNE8"/>
<dbReference type="RefSeq" id="WP_159545262.1">
    <property type="nucleotide sequence ID" value="NZ_CP047156.1"/>
</dbReference>
<keyword evidence="9" id="KW-1185">Reference proteome</keyword>
<evidence type="ECO:0000259" key="7">
    <source>
        <dbReference type="Pfam" id="PF00296"/>
    </source>
</evidence>
<dbReference type="InterPro" id="IPR016215">
    <property type="entry name" value="NTA_MOA"/>
</dbReference>
<keyword evidence="3" id="KW-0560">Oxidoreductase</keyword>
<evidence type="ECO:0000313" key="9">
    <source>
        <dbReference type="Proteomes" id="UP000463857"/>
    </source>
</evidence>
<dbReference type="InParanoid" id="A0A7L4YNE8"/>
<feature type="binding site" evidence="6">
    <location>
        <position position="151"/>
    </location>
    <ligand>
        <name>FMN</name>
        <dbReference type="ChEBI" id="CHEBI:58210"/>
    </ligand>
</feature>
<feature type="binding site" evidence="6">
    <location>
        <position position="100"/>
    </location>
    <ligand>
        <name>FMN</name>
        <dbReference type="ChEBI" id="CHEBI:58210"/>
    </ligand>
</feature>
<organism evidence="8 9">
    <name type="scientific">Epidermidibacterium keratini</name>
    <dbReference type="NCBI Taxonomy" id="1891644"/>
    <lineage>
        <taxon>Bacteria</taxon>
        <taxon>Bacillati</taxon>
        <taxon>Actinomycetota</taxon>
        <taxon>Actinomycetes</taxon>
        <taxon>Sporichthyales</taxon>
        <taxon>Sporichthyaceae</taxon>
        <taxon>Epidermidibacterium</taxon>
    </lineage>
</organism>
<dbReference type="Proteomes" id="UP000463857">
    <property type="component" value="Chromosome"/>
</dbReference>
<feature type="domain" description="Luciferase-like" evidence="7">
    <location>
        <begin position="38"/>
        <end position="382"/>
    </location>
</feature>
<keyword evidence="1 6" id="KW-0285">Flavoprotein</keyword>
<proteinExistence type="inferred from homology"/>
<dbReference type="KEGG" id="eke:EK0264_10110"/>
<reference evidence="8 9" key="1">
    <citation type="journal article" date="2018" name="Int. J. Syst. Evol. Microbiol.">
        <title>Epidermidibacterium keratini gen. nov., sp. nov., a member of the family Sporichthyaceae, isolated from keratin epidermis.</title>
        <authorList>
            <person name="Lee D.G."/>
            <person name="Trujillo M.E."/>
            <person name="Kang S."/>
            <person name="Nam J.J."/>
            <person name="Kim Y.J."/>
        </authorList>
    </citation>
    <scope>NUCLEOTIDE SEQUENCE [LARGE SCALE GENOMIC DNA]</scope>
    <source>
        <strain evidence="8 9">EPI-7</strain>
    </source>
</reference>
<feature type="binding site" evidence="6">
    <location>
        <position position="147"/>
    </location>
    <ligand>
        <name>FMN</name>
        <dbReference type="ChEBI" id="CHEBI:58210"/>
    </ligand>
</feature>
<dbReference type="EMBL" id="CP047156">
    <property type="protein sequence ID" value="QHC00608.1"/>
    <property type="molecule type" value="Genomic_DNA"/>
</dbReference>
<accession>A0A7L4YNE8</accession>
<dbReference type="GO" id="GO:0016705">
    <property type="term" value="F:oxidoreductase activity, acting on paired donors, with incorporation or reduction of molecular oxygen"/>
    <property type="evidence" value="ECO:0007669"/>
    <property type="project" value="InterPro"/>
</dbReference>
<dbReference type="PIRSF" id="PIRSF000337">
    <property type="entry name" value="NTA_MOA"/>
    <property type="match status" value="1"/>
</dbReference>
<comment type="similarity">
    <text evidence="5">Belongs to the NtaA/SnaA/DszA monooxygenase family.</text>
</comment>
<feature type="binding site" evidence="6">
    <location>
        <position position="220"/>
    </location>
    <ligand>
        <name>FMN</name>
        <dbReference type="ChEBI" id="CHEBI:58210"/>
    </ligand>
</feature>
<dbReference type="GO" id="GO:0004497">
    <property type="term" value="F:monooxygenase activity"/>
    <property type="evidence" value="ECO:0007669"/>
    <property type="project" value="UniProtKB-KW"/>
</dbReference>
<dbReference type="InterPro" id="IPR011251">
    <property type="entry name" value="Luciferase-like_dom"/>
</dbReference>
<dbReference type="InterPro" id="IPR051260">
    <property type="entry name" value="Diverse_substr_monoxygenases"/>
</dbReference>
<evidence type="ECO:0000256" key="5">
    <source>
        <dbReference type="ARBA" id="ARBA00033748"/>
    </source>
</evidence>
<dbReference type="Gene3D" id="3.20.20.30">
    <property type="entry name" value="Luciferase-like domain"/>
    <property type="match status" value="1"/>
</dbReference>
<evidence type="ECO:0000256" key="1">
    <source>
        <dbReference type="ARBA" id="ARBA00022630"/>
    </source>
</evidence>
<keyword evidence="4" id="KW-0503">Monooxygenase</keyword>
<evidence type="ECO:0000256" key="3">
    <source>
        <dbReference type="ARBA" id="ARBA00023002"/>
    </source>
</evidence>
<dbReference type="OrthoDB" id="9135350at2"/>
<dbReference type="Pfam" id="PF00296">
    <property type="entry name" value="Bac_luciferase"/>
    <property type="match status" value="1"/>
</dbReference>
<keyword evidence="2 6" id="KW-0288">FMN</keyword>
<dbReference type="PANTHER" id="PTHR30011">
    <property type="entry name" value="ALKANESULFONATE MONOOXYGENASE-RELATED"/>
    <property type="match status" value="1"/>
</dbReference>
<protein>
    <submittedName>
        <fullName evidence="8">LLM class flavin-dependent oxidoreductase</fullName>
    </submittedName>
</protein>
<evidence type="ECO:0000256" key="2">
    <source>
        <dbReference type="ARBA" id="ARBA00022643"/>
    </source>
</evidence>
<evidence type="ECO:0000256" key="6">
    <source>
        <dbReference type="PIRSR" id="PIRSR000337-1"/>
    </source>
</evidence>
<evidence type="ECO:0000256" key="4">
    <source>
        <dbReference type="ARBA" id="ARBA00023033"/>
    </source>
</evidence>
<feature type="binding site" evidence="6">
    <location>
        <position position="221"/>
    </location>
    <ligand>
        <name>FMN</name>
        <dbReference type="ChEBI" id="CHEBI:58210"/>
    </ligand>
</feature>
<gene>
    <name evidence="8" type="ORF">EK0264_10110</name>
</gene>
<name>A0A7L4YNE8_9ACTN</name>